<organism evidence="1 2">
    <name type="scientific">Maricaulis maris</name>
    <dbReference type="NCBI Taxonomy" id="74318"/>
    <lineage>
        <taxon>Bacteria</taxon>
        <taxon>Pseudomonadati</taxon>
        <taxon>Pseudomonadota</taxon>
        <taxon>Alphaproteobacteria</taxon>
        <taxon>Maricaulales</taxon>
        <taxon>Maricaulaceae</taxon>
        <taxon>Maricaulis</taxon>
    </lineage>
</organism>
<evidence type="ECO:0000313" key="1">
    <source>
        <dbReference type="EMBL" id="RKR03683.1"/>
    </source>
</evidence>
<name>A0A495DL71_9PROT</name>
<gene>
    <name evidence="1" type="ORF">C7435_0120</name>
</gene>
<evidence type="ECO:0000313" key="2">
    <source>
        <dbReference type="Proteomes" id="UP000273675"/>
    </source>
</evidence>
<dbReference type="OrthoDB" id="7632265at2"/>
<comment type="caution">
    <text evidence="1">The sequence shown here is derived from an EMBL/GenBank/DDBJ whole genome shotgun (WGS) entry which is preliminary data.</text>
</comment>
<dbReference type="EMBL" id="RBIM01000001">
    <property type="protein sequence ID" value="RKR03683.1"/>
    <property type="molecule type" value="Genomic_DNA"/>
</dbReference>
<protein>
    <recommendedName>
        <fullName evidence="3">Hemerythrin HHE cation binding domain-containing protein</fullName>
    </recommendedName>
</protein>
<sequence length="146" mass="16272">MFQDVDVFDHHEQSLFRSLETAQCDGLASATGHAAFSEAMTALDRLVDEREEHLYSPLAADPLTRDYISRLDGQIHGLSSRIDILRTHIELGLMADSDNRDALDASLHNLIRQLRTRFRREAALIPVYAGWLDRTANSAAAAVAAR</sequence>
<accession>A0A495DL71</accession>
<reference evidence="1 2" key="1">
    <citation type="submission" date="2018-10" db="EMBL/GenBank/DDBJ databases">
        <title>Genomic Encyclopedia of Type Strains, Phase IV (KMG-IV): sequencing the most valuable type-strain genomes for metagenomic binning, comparative biology and taxonomic classification.</title>
        <authorList>
            <person name="Goeker M."/>
        </authorList>
    </citation>
    <scope>NUCLEOTIDE SEQUENCE [LARGE SCALE GENOMIC DNA]</scope>
    <source>
        <strain evidence="1 2">DSM 4734</strain>
    </source>
</reference>
<proteinExistence type="predicted"/>
<dbReference type="RefSeq" id="WP_147422586.1">
    <property type="nucleotide sequence ID" value="NZ_RBIM01000001.1"/>
</dbReference>
<dbReference type="AlphaFoldDB" id="A0A495DL71"/>
<evidence type="ECO:0008006" key="3">
    <source>
        <dbReference type="Google" id="ProtNLM"/>
    </source>
</evidence>
<dbReference type="Proteomes" id="UP000273675">
    <property type="component" value="Unassembled WGS sequence"/>
</dbReference>